<name>A0A7W3IQ96_9ACTN</name>
<protein>
    <submittedName>
        <fullName evidence="2">Putative membrane protein</fullName>
    </submittedName>
</protein>
<dbReference type="EMBL" id="JACGWT010000001">
    <property type="protein sequence ID" value="MBA8793256.1"/>
    <property type="molecule type" value="Genomic_DNA"/>
</dbReference>
<keyword evidence="1" id="KW-0812">Transmembrane</keyword>
<dbReference type="Proteomes" id="UP000523079">
    <property type="component" value="Unassembled WGS sequence"/>
</dbReference>
<gene>
    <name evidence="2" type="ORF">FHX74_000850</name>
</gene>
<organism evidence="2 3">
    <name type="scientific">Microlunatus kandeliicorticis</name>
    <dbReference type="NCBI Taxonomy" id="1759536"/>
    <lineage>
        <taxon>Bacteria</taxon>
        <taxon>Bacillati</taxon>
        <taxon>Actinomycetota</taxon>
        <taxon>Actinomycetes</taxon>
        <taxon>Propionibacteriales</taxon>
        <taxon>Propionibacteriaceae</taxon>
        <taxon>Microlunatus</taxon>
    </lineage>
</organism>
<sequence length="113" mass="12093">MSYPGPAGPGGYPPYGGYPVRPAYEHPQGTTVLVLGVLSLVVGVTAPFAWYYAVKAEREIRASGWTCTNSSHIQIGKILGIIGTVLLGLSAIFVIIYLVFVVSLLGMAFTQYR</sequence>
<dbReference type="AlphaFoldDB" id="A0A7W3IQ96"/>
<accession>A0A7W3IQ96</accession>
<evidence type="ECO:0000313" key="2">
    <source>
        <dbReference type="EMBL" id="MBA8793256.1"/>
    </source>
</evidence>
<dbReference type="RefSeq" id="WP_182558787.1">
    <property type="nucleotide sequence ID" value="NZ_JACGWT010000001.1"/>
</dbReference>
<keyword evidence="1" id="KW-1133">Transmembrane helix</keyword>
<comment type="caution">
    <text evidence="2">The sequence shown here is derived from an EMBL/GenBank/DDBJ whole genome shotgun (WGS) entry which is preliminary data.</text>
</comment>
<feature type="transmembrane region" description="Helical" evidence="1">
    <location>
        <begin position="32"/>
        <end position="53"/>
    </location>
</feature>
<keyword evidence="3" id="KW-1185">Reference proteome</keyword>
<keyword evidence="1" id="KW-0472">Membrane</keyword>
<feature type="transmembrane region" description="Helical" evidence="1">
    <location>
        <begin position="78"/>
        <end position="109"/>
    </location>
</feature>
<proteinExistence type="predicted"/>
<reference evidence="2 3" key="1">
    <citation type="submission" date="2020-07" db="EMBL/GenBank/DDBJ databases">
        <title>Sequencing the genomes of 1000 actinobacteria strains.</title>
        <authorList>
            <person name="Klenk H.-P."/>
        </authorList>
    </citation>
    <scope>NUCLEOTIDE SEQUENCE [LARGE SCALE GENOMIC DNA]</scope>
    <source>
        <strain evidence="2 3">DSM 100723</strain>
    </source>
</reference>
<evidence type="ECO:0000256" key="1">
    <source>
        <dbReference type="SAM" id="Phobius"/>
    </source>
</evidence>
<evidence type="ECO:0000313" key="3">
    <source>
        <dbReference type="Proteomes" id="UP000523079"/>
    </source>
</evidence>